<accession>A0A0E2E5P3</accession>
<evidence type="ECO:0000256" key="3">
    <source>
        <dbReference type="ARBA" id="ARBA00022692"/>
    </source>
</evidence>
<keyword evidence="4 6" id="KW-1133">Transmembrane helix</keyword>
<feature type="transmembrane region" description="Helical" evidence="6">
    <location>
        <begin position="253"/>
        <end position="272"/>
    </location>
</feature>
<keyword evidence="2" id="KW-1003">Cell membrane</keyword>
<evidence type="ECO:0008006" key="8">
    <source>
        <dbReference type="Google" id="ProtNLM"/>
    </source>
</evidence>
<dbReference type="CDD" id="cd16914">
    <property type="entry name" value="EcfT"/>
    <property type="match status" value="1"/>
</dbReference>
<evidence type="ECO:0000256" key="2">
    <source>
        <dbReference type="ARBA" id="ARBA00022475"/>
    </source>
</evidence>
<comment type="caution">
    <text evidence="7">The sequence shown here is derived from an EMBL/GenBank/DDBJ whole genome shotgun (WGS) entry which is preliminary data.</text>
</comment>
<feature type="transmembrane region" description="Helical" evidence="6">
    <location>
        <begin position="92"/>
        <end position="112"/>
    </location>
</feature>
<dbReference type="RefSeq" id="WP_002683748.1">
    <property type="nucleotide sequence ID" value="NZ_CM001795.1"/>
</dbReference>
<dbReference type="PANTHER" id="PTHR34857">
    <property type="entry name" value="SLL0384 PROTEIN"/>
    <property type="match status" value="1"/>
</dbReference>
<sequence>MSPMSNNTVCLNSEIKSGIFYTEKSNEFTALAEQIRVYTSKKRTILDPRTIVFLNIMLSLITTISSSISANIFIFLVSLGIVCLFKMYKKAVKYIFIFFLALALPFGIKALSGLPIQFLINSVSLIAMGVQKFLPFLMAAMVIFNKVDTKSLVSSLNKIKLPKGIMLGFTVAVRFLPTIKKEMTIITNSMKMRGIEIGTKNIFFHPIQSLEYALVPVLFRATSLADDMTAAALVKGAESPKTAAELFKIKFGIIDYVFALSSIFVVGAAIIFDFDSVFMRLF</sequence>
<dbReference type="PANTHER" id="PTHR34857:SF2">
    <property type="entry name" value="SLL0384 PROTEIN"/>
    <property type="match status" value="1"/>
</dbReference>
<dbReference type="HOGENOM" id="CLU_076847_3_0_12"/>
<dbReference type="InterPro" id="IPR051611">
    <property type="entry name" value="ECF_transporter_component"/>
</dbReference>
<feature type="transmembrane region" description="Helical" evidence="6">
    <location>
        <begin position="118"/>
        <end position="144"/>
    </location>
</feature>
<keyword evidence="5 6" id="KW-0472">Membrane</keyword>
<reference evidence="7" key="1">
    <citation type="submission" date="2012-01" db="EMBL/GenBank/DDBJ databases">
        <title>The Genome Sequence of Treponema denticola H-22.</title>
        <authorList>
            <consortium name="The Broad Institute Genome Sequencing Platform"/>
            <person name="Earl A."/>
            <person name="Ward D."/>
            <person name="Feldgarden M."/>
            <person name="Gevers D."/>
            <person name="Blanton J.M."/>
            <person name="Fenno C.J."/>
            <person name="Baranova O.V."/>
            <person name="Mathney J."/>
            <person name="Dewhirst F.E."/>
            <person name="Izard J."/>
            <person name="Young S.K."/>
            <person name="Zeng Q."/>
            <person name="Gargeya S."/>
            <person name="Fitzgerald M."/>
            <person name="Haas B."/>
            <person name="Abouelleil A."/>
            <person name="Alvarado L."/>
            <person name="Arachchi H.M."/>
            <person name="Berlin A."/>
            <person name="Chapman S.B."/>
            <person name="Gearin G."/>
            <person name="Goldberg J."/>
            <person name="Griggs A."/>
            <person name="Gujja S."/>
            <person name="Hansen M."/>
            <person name="Heiman D."/>
            <person name="Howarth C."/>
            <person name="Larimer J."/>
            <person name="Lui A."/>
            <person name="MacDonald P.J.P."/>
            <person name="McCowen C."/>
            <person name="Montmayeur A."/>
            <person name="Murphy C."/>
            <person name="Neiman D."/>
            <person name="Pearson M."/>
            <person name="Priest M."/>
            <person name="Roberts A."/>
            <person name="Saif S."/>
            <person name="Shea T."/>
            <person name="Sisk P."/>
            <person name="Stolte C."/>
            <person name="Sykes S."/>
            <person name="Wortman J."/>
            <person name="Nusbaum C."/>
            <person name="Birren B."/>
        </authorList>
    </citation>
    <scope>NUCLEOTIDE SEQUENCE [LARGE SCALE GENOMIC DNA]</scope>
    <source>
        <strain evidence="7">H-22</strain>
    </source>
</reference>
<dbReference type="AlphaFoldDB" id="A0A0E2E5P3"/>
<evidence type="ECO:0000256" key="4">
    <source>
        <dbReference type="ARBA" id="ARBA00022989"/>
    </source>
</evidence>
<feature type="transmembrane region" description="Helical" evidence="6">
    <location>
        <begin position="52"/>
        <end position="85"/>
    </location>
</feature>
<name>A0A0E2E5P3_TREDN</name>
<gene>
    <name evidence="7" type="ORF">HMPREF9726_00864</name>
</gene>
<dbReference type="GO" id="GO:0005886">
    <property type="term" value="C:plasma membrane"/>
    <property type="evidence" value="ECO:0007669"/>
    <property type="project" value="UniProtKB-ARBA"/>
</dbReference>
<organism evidence="7">
    <name type="scientific">Treponema denticola H-22</name>
    <dbReference type="NCBI Taxonomy" id="999432"/>
    <lineage>
        <taxon>Bacteria</taxon>
        <taxon>Pseudomonadati</taxon>
        <taxon>Spirochaetota</taxon>
        <taxon>Spirochaetia</taxon>
        <taxon>Spirochaetales</taxon>
        <taxon>Treponemataceae</taxon>
        <taxon>Treponema</taxon>
    </lineage>
</organism>
<protein>
    <recommendedName>
        <fullName evidence="8">Cobalt transport protein</fullName>
    </recommendedName>
</protein>
<dbReference type="InterPro" id="IPR003339">
    <property type="entry name" value="ABC/ECF_trnsptr_transmembrane"/>
</dbReference>
<dbReference type="PATRIC" id="fig|999432.5.peg.897"/>
<comment type="subcellular location">
    <subcellularLocation>
        <location evidence="1">Membrane</location>
        <topology evidence="1">Multi-pass membrane protein</topology>
    </subcellularLocation>
</comment>
<evidence type="ECO:0000256" key="6">
    <source>
        <dbReference type="SAM" id="Phobius"/>
    </source>
</evidence>
<dbReference type="Pfam" id="PF02361">
    <property type="entry name" value="CbiQ"/>
    <property type="match status" value="1"/>
</dbReference>
<dbReference type="Proteomes" id="UP000011705">
    <property type="component" value="Chromosome"/>
</dbReference>
<evidence type="ECO:0000313" key="7">
    <source>
        <dbReference type="EMBL" id="EMB34726.1"/>
    </source>
</evidence>
<evidence type="ECO:0000256" key="5">
    <source>
        <dbReference type="ARBA" id="ARBA00023136"/>
    </source>
</evidence>
<keyword evidence="3 6" id="KW-0812">Transmembrane</keyword>
<proteinExistence type="predicted"/>
<evidence type="ECO:0000256" key="1">
    <source>
        <dbReference type="ARBA" id="ARBA00004141"/>
    </source>
</evidence>
<dbReference type="EMBL" id="AGDV01000008">
    <property type="protein sequence ID" value="EMB34726.1"/>
    <property type="molecule type" value="Genomic_DNA"/>
</dbReference>